<comment type="caution">
    <text evidence="1">The sequence shown here is derived from an EMBL/GenBank/DDBJ whole genome shotgun (WGS) entry which is preliminary data.</text>
</comment>
<dbReference type="AlphaFoldDB" id="A0AAD6JAU6"/>
<sequence length="104" mass="11803">MIPNFFELSSLSFASTDIYTFLRIREWTCRTGWLSLPNLSIPSLSGRLTKLHTKFFGQQYRGLLQCLCFGSGTMLDCIMPQASVSGFVFKSGGLVRHKPKTKRF</sequence>
<keyword evidence="2" id="KW-1185">Reference proteome</keyword>
<dbReference type="EMBL" id="JAPFFJ010000018">
    <property type="protein sequence ID" value="KAJ6401781.1"/>
    <property type="molecule type" value="Genomic_DNA"/>
</dbReference>
<proteinExistence type="predicted"/>
<name>A0AAD6JAU6_9ROSI</name>
<accession>A0AAD6JAU6</accession>
<gene>
    <name evidence="1" type="ORF">OIU84_013950</name>
</gene>
<evidence type="ECO:0000313" key="1">
    <source>
        <dbReference type="EMBL" id="KAJ6401781.1"/>
    </source>
</evidence>
<evidence type="ECO:0000313" key="2">
    <source>
        <dbReference type="Proteomes" id="UP001162972"/>
    </source>
</evidence>
<protein>
    <submittedName>
        <fullName evidence="1">Uncharacterized protein</fullName>
    </submittedName>
</protein>
<organism evidence="1 2">
    <name type="scientific">Salix udensis</name>
    <dbReference type="NCBI Taxonomy" id="889485"/>
    <lineage>
        <taxon>Eukaryota</taxon>
        <taxon>Viridiplantae</taxon>
        <taxon>Streptophyta</taxon>
        <taxon>Embryophyta</taxon>
        <taxon>Tracheophyta</taxon>
        <taxon>Spermatophyta</taxon>
        <taxon>Magnoliopsida</taxon>
        <taxon>eudicotyledons</taxon>
        <taxon>Gunneridae</taxon>
        <taxon>Pentapetalae</taxon>
        <taxon>rosids</taxon>
        <taxon>fabids</taxon>
        <taxon>Malpighiales</taxon>
        <taxon>Salicaceae</taxon>
        <taxon>Saliceae</taxon>
        <taxon>Salix</taxon>
    </lineage>
</organism>
<reference evidence="1 2" key="1">
    <citation type="journal article" date="2023" name="Int. J. Mol. Sci.">
        <title>De Novo Assembly and Annotation of 11 Diverse Shrub Willow (Salix) Genomes Reveals Novel Gene Organization in Sex-Linked Regions.</title>
        <authorList>
            <person name="Hyden B."/>
            <person name="Feng K."/>
            <person name="Yates T.B."/>
            <person name="Jawdy S."/>
            <person name="Cereghino C."/>
            <person name="Smart L.B."/>
            <person name="Muchero W."/>
        </authorList>
    </citation>
    <scope>NUCLEOTIDE SEQUENCE [LARGE SCALE GENOMIC DNA]</scope>
    <source>
        <tissue evidence="1">Shoot tip</tissue>
    </source>
</reference>
<dbReference type="Proteomes" id="UP001162972">
    <property type="component" value="Chromosome 4"/>
</dbReference>